<dbReference type="GO" id="GO:0005524">
    <property type="term" value="F:ATP binding"/>
    <property type="evidence" value="ECO:0007669"/>
    <property type="project" value="UniProtKB-KW"/>
</dbReference>
<proteinExistence type="predicted"/>
<organism evidence="5 6">
    <name type="scientific">Actinomyces urogenitalis</name>
    <dbReference type="NCBI Taxonomy" id="103621"/>
    <lineage>
        <taxon>Bacteria</taxon>
        <taxon>Bacillati</taxon>
        <taxon>Actinomycetota</taxon>
        <taxon>Actinomycetes</taxon>
        <taxon>Actinomycetales</taxon>
        <taxon>Actinomycetaceae</taxon>
        <taxon>Actinomyces</taxon>
    </lineage>
</organism>
<evidence type="ECO:0000313" key="5">
    <source>
        <dbReference type="EMBL" id="PKY99027.1"/>
    </source>
</evidence>
<accession>A0A2I1KTU4</accession>
<dbReference type="InterPro" id="IPR027417">
    <property type="entry name" value="P-loop_NTPase"/>
</dbReference>
<protein>
    <recommendedName>
        <fullName evidence="4">ABC transporter domain-containing protein</fullName>
    </recommendedName>
</protein>
<dbReference type="PANTHER" id="PTHR42939:SF1">
    <property type="entry name" value="ABC TRANSPORTER ATP-BINDING PROTEIN ALBC-RELATED"/>
    <property type="match status" value="1"/>
</dbReference>
<name>A0A2I1KTU4_9ACTO</name>
<dbReference type="PANTHER" id="PTHR42939">
    <property type="entry name" value="ABC TRANSPORTER ATP-BINDING PROTEIN ALBC-RELATED"/>
    <property type="match status" value="1"/>
</dbReference>
<comment type="caution">
    <text evidence="5">The sequence shown here is derived from an EMBL/GenBank/DDBJ whole genome shotgun (WGS) entry which is preliminary data.</text>
</comment>
<keyword evidence="2" id="KW-0547">Nucleotide-binding</keyword>
<keyword evidence="3" id="KW-0067">ATP-binding</keyword>
<evidence type="ECO:0000259" key="4">
    <source>
        <dbReference type="Pfam" id="PF00005"/>
    </source>
</evidence>
<evidence type="ECO:0000256" key="3">
    <source>
        <dbReference type="ARBA" id="ARBA00022840"/>
    </source>
</evidence>
<feature type="domain" description="ABC transporter" evidence="4">
    <location>
        <begin position="13"/>
        <end position="63"/>
    </location>
</feature>
<sequence>MAGPAPAHQTWPLREVNVAFRPGVITGLPGRNGTGKSTLLSLAAGLRRPVTGKVTLNGGPVWDQPAPRAALTLLSRC</sequence>
<dbReference type="InterPro" id="IPR051782">
    <property type="entry name" value="ABC_Transporter_VariousFunc"/>
</dbReference>
<evidence type="ECO:0000256" key="1">
    <source>
        <dbReference type="ARBA" id="ARBA00022448"/>
    </source>
</evidence>
<dbReference type="EMBL" id="PKHA01000003">
    <property type="protein sequence ID" value="PKY99027.1"/>
    <property type="molecule type" value="Genomic_DNA"/>
</dbReference>
<dbReference type="Gene3D" id="3.40.50.300">
    <property type="entry name" value="P-loop containing nucleotide triphosphate hydrolases"/>
    <property type="match status" value="1"/>
</dbReference>
<dbReference type="GO" id="GO:0016887">
    <property type="term" value="F:ATP hydrolysis activity"/>
    <property type="evidence" value="ECO:0007669"/>
    <property type="project" value="InterPro"/>
</dbReference>
<evidence type="ECO:0000313" key="6">
    <source>
        <dbReference type="Proteomes" id="UP000234778"/>
    </source>
</evidence>
<dbReference type="Pfam" id="PF00005">
    <property type="entry name" value="ABC_tran"/>
    <property type="match status" value="1"/>
</dbReference>
<evidence type="ECO:0000256" key="2">
    <source>
        <dbReference type="ARBA" id="ARBA00022741"/>
    </source>
</evidence>
<reference evidence="5 6" key="1">
    <citation type="submission" date="2017-12" db="EMBL/GenBank/DDBJ databases">
        <title>Phylogenetic diversity of female urinary microbiome.</title>
        <authorList>
            <person name="Thomas-White K."/>
            <person name="Wolfe A.J."/>
        </authorList>
    </citation>
    <scope>NUCLEOTIDE SEQUENCE [LARGE SCALE GENOMIC DNA]</scope>
    <source>
        <strain evidence="5 6">UMB0319</strain>
    </source>
</reference>
<dbReference type="Proteomes" id="UP000234778">
    <property type="component" value="Unassembled WGS sequence"/>
</dbReference>
<dbReference type="AlphaFoldDB" id="A0A2I1KTU4"/>
<dbReference type="SUPFAM" id="SSF52540">
    <property type="entry name" value="P-loop containing nucleoside triphosphate hydrolases"/>
    <property type="match status" value="1"/>
</dbReference>
<dbReference type="InterPro" id="IPR003439">
    <property type="entry name" value="ABC_transporter-like_ATP-bd"/>
</dbReference>
<keyword evidence="1" id="KW-0813">Transport</keyword>
<gene>
    <name evidence="5" type="ORF">CYJ26_04795</name>
</gene>